<proteinExistence type="inferred from homology"/>
<comment type="similarity">
    <text evidence="6">Belongs to the sigma-70 factor family. SigI subfamily.</text>
</comment>
<comment type="function">
    <text evidence="6">Sigma factors are initiation factors that promote the attachment of RNA polymerase to specific initiation sites and are then released.</text>
</comment>
<evidence type="ECO:0000256" key="1">
    <source>
        <dbReference type="ARBA" id="ARBA00022490"/>
    </source>
</evidence>
<evidence type="ECO:0000313" key="9">
    <source>
        <dbReference type="Proteomes" id="UP000242682"/>
    </source>
</evidence>
<dbReference type="RefSeq" id="WP_106534716.1">
    <property type="nucleotide sequence ID" value="NZ_PYAT01000019.1"/>
</dbReference>
<protein>
    <recommendedName>
        <fullName evidence="6">RNA polymerase sigma factor SigI</fullName>
    </recommendedName>
</protein>
<dbReference type="PIRSF" id="PIRSF038953">
    <property type="entry name" value="SigI"/>
    <property type="match status" value="1"/>
</dbReference>
<accession>A0A2P8FXM6</accession>
<dbReference type="Proteomes" id="UP000242682">
    <property type="component" value="Unassembled WGS sequence"/>
</dbReference>
<dbReference type="GO" id="GO:0016987">
    <property type="term" value="F:sigma factor activity"/>
    <property type="evidence" value="ECO:0007669"/>
    <property type="project" value="UniProtKB-UniRule"/>
</dbReference>
<feature type="short sequence motif" description="Polymerase core binding" evidence="6">
    <location>
        <begin position="61"/>
        <end position="74"/>
    </location>
</feature>
<comment type="activity regulation">
    <text evidence="6">Negatively regulated by the anti-sigma-I factor RsgI.</text>
</comment>
<keyword evidence="4 6" id="KW-0238">DNA-binding</keyword>
<dbReference type="OrthoDB" id="3190733at2"/>
<dbReference type="InterPro" id="IPR007627">
    <property type="entry name" value="RNA_pol_sigma70_r2"/>
</dbReference>
<feature type="DNA-binding region" description="H-T-H motif" evidence="6">
    <location>
        <begin position="204"/>
        <end position="223"/>
    </location>
</feature>
<dbReference type="InterPro" id="IPR014284">
    <property type="entry name" value="RNA_pol_sigma-70_dom"/>
</dbReference>
<dbReference type="GO" id="GO:0006352">
    <property type="term" value="P:DNA-templated transcription initiation"/>
    <property type="evidence" value="ECO:0007669"/>
    <property type="project" value="UniProtKB-UniRule"/>
</dbReference>
<evidence type="ECO:0000256" key="4">
    <source>
        <dbReference type="ARBA" id="ARBA00023125"/>
    </source>
</evidence>
<keyword evidence="5 6" id="KW-0804">Transcription</keyword>
<sequence length="248" mass="29120">MLLSILSGVFGHGEKSDAEVLAIQAKNGNNEAMQDLLYSYAPFVKKTAAQVCKRFIDEHDDEYSIALTAFHEAIEKYEEDKNASFLTFAHMVIRRRTIDFIRKESGRYEYSFDFRSNNEDESRNQIVDEVTLKRFGIQEQIEKRREEILLFEKMLADYGLSFQKLVQSSPMHEDARRTAVQISQLVAETEEYKTYLLDKKKLPIKDIEQLVKVSRKTIERNRKYIIAIALLLMSDLHYLKDYLKERLN</sequence>
<evidence type="ECO:0000313" key="8">
    <source>
        <dbReference type="EMBL" id="PSL26469.1"/>
    </source>
</evidence>
<dbReference type="GO" id="GO:0003677">
    <property type="term" value="F:DNA binding"/>
    <property type="evidence" value="ECO:0007669"/>
    <property type="project" value="UniProtKB-UniRule"/>
</dbReference>
<comment type="subunit">
    <text evidence="6">Interacts with RsgI.</text>
</comment>
<dbReference type="InterPro" id="IPR014244">
    <property type="entry name" value="RNA_pol_sigma-I"/>
</dbReference>
<dbReference type="PANTHER" id="PTHR30385">
    <property type="entry name" value="SIGMA FACTOR F FLAGELLAR"/>
    <property type="match status" value="1"/>
</dbReference>
<organism evidence="8 9">
    <name type="scientific">Planomicrobium soli</name>
    <dbReference type="NCBI Taxonomy" id="1176648"/>
    <lineage>
        <taxon>Bacteria</taxon>
        <taxon>Bacillati</taxon>
        <taxon>Bacillota</taxon>
        <taxon>Bacilli</taxon>
        <taxon>Bacillales</taxon>
        <taxon>Caryophanaceae</taxon>
        <taxon>Planomicrobium</taxon>
    </lineage>
</organism>
<dbReference type="NCBIfam" id="TIGR02937">
    <property type="entry name" value="sigma70-ECF"/>
    <property type="match status" value="1"/>
</dbReference>
<dbReference type="PANTHER" id="PTHR30385:SF6">
    <property type="entry name" value="RNA POLYMERASE SIGMA FACTOR SIGI"/>
    <property type="match status" value="1"/>
</dbReference>
<keyword evidence="9" id="KW-1185">Reference proteome</keyword>
<evidence type="ECO:0000256" key="3">
    <source>
        <dbReference type="ARBA" id="ARBA00023082"/>
    </source>
</evidence>
<evidence type="ECO:0000256" key="5">
    <source>
        <dbReference type="ARBA" id="ARBA00023163"/>
    </source>
</evidence>
<dbReference type="InterPro" id="IPR013325">
    <property type="entry name" value="RNA_pol_sigma_r2"/>
</dbReference>
<dbReference type="Gene3D" id="1.10.1740.10">
    <property type="match status" value="1"/>
</dbReference>
<dbReference type="AlphaFoldDB" id="A0A2P8FXM6"/>
<dbReference type="HAMAP" id="MF_02064">
    <property type="entry name" value="Sigma70_SigI"/>
    <property type="match status" value="1"/>
</dbReference>
<keyword evidence="1 6" id="KW-0963">Cytoplasm</keyword>
<gene>
    <name evidence="6" type="primary">sigI</name>
    <name evidence="8" type="ORF">B0H99_1194</name>
</gene>
<dbReference type="EMBL" id="PYAT01000019">
    <property type="protein sequence ID" value="PSL26469.1"/>
    <property type="molecule type" value="Genomic_DNA"/>
</dbReference>
<evidence type="ECO:0000256" key="6">
    <source>
        <dbReference type="HAMAP-Rule" id="MF_02064"/>
    </source>
</evidence>
<dbReference type="NCBIfam" id="TIGR02895">
    <property type="entry name" value="spore_sigI"/>
    <property type="match status" value="1"/>
</dbReference>
<dbReference type="SUPFAM" id="SSF88946">
    <property type="entry name" value="Sigma2 domain of RNA polymerase sigma factors"/>
    <property type="match status" value="1"/>
</dbReference>
<feature type="domain" description="RNA polymerase sigma-70 region 2" evidence="7">
    <location>
        <begin position="39"/>
        <end position="105"/>
    </location>
</feature>
<dbReference type="Pfam" id="PF04542">
    <property type="entry name" value="Sigma70_r2"/>
    <property type="match status" value="1"/>
</dbReference>
<comment type="caution">
    <text evidence="8">The sequence shown here is derived from an EMBL/GenBank/DDBJ whole genome shotgun (WGS) entry which is preliminary data.</text>
</comment>
<name>A0A2P8FXM6_9BACL</name>
<evidence type="ECO:0000259" key="7">
    <source>
        <dbReference type="Pfam" id="PF04542"/>
    </source>
</evidence>
<dbReference type="GO" id="GO:0005737">
    <property type="term" value="C:cytoplasm"/>
    <property type="evidence" value="ECO:0007669"/>
    <property type="project" value="UniProtKB-SubCell"/>
</dbReference>
<reference evidence="8 9" key="1">
    <citation type="submission" date="2018-03" db="EMBL/GenBank/DDBJ databases">
        <title>Genomic Encyclopedia of Type Strains, Phase III (KMG-III): the genomes of soil and plant-associated and newly described type strains.</title>
        <authorList>
            <person name="Whitman W."/>
        </authorList>
    </citation>
    <scope>NUCLEOTIDE SEQUENCE [LARGE SCALE GENOMIC DNA]</scope>
    <source>
        <strain evidence="8 9">CGMCC 1.12259</strain>
    </source>
</reference>
<keyword evidence="2 6" id="KW-0805">Transcription regulation</keyword>
<comment type="subcellular location">
    <subcellularLocation>
        <location evidence="6">Cytoplasm</location>
    </subcellularLocation>
</comment>
<keyword evidence="3 6" id="KW-0731">Sigma factor</keyword>
<evidence type="ECO:0000256" key="2">
    <source>
        <dbReference type="ARBA" id="ARBA00023015"/>
    </source>
</evidence>
<keyword evidence="6" id="KW-0346">Stress response</keyword>